<evidence type="ECO:0000256" key="1">
    <source>
        <dbReference type="SAM" id="MobiDB-lite"/>
    </source>
</evidence>
<gene>
    <name evidence="2" type="ORF">AAG570_010067</name>
</gene>
<dbReference type="EMBL" id="JBFDAA010000005">
    <property type="protein sequence ID" value="KAL1132109.1"/>
    <property type="molecule type" value="Genomic_DNA"/>
</dbReference>
<dbReference type="AlphaFoldDB" id="A0ABD0YNN1"/>
<evidence type="ECO:0000313" key="2">
    <source>
        <dbReference type="EMBL" id="KAL1132109.1"/>
    </source>
</evidence>
<name>A0ABD0YNN1_9HEMI</name>
<dbReference type="Proteomes" id="UP001558652">
    <property type="component" value="Unassembled WGS sequence"/>
</dbReference>
<sequence length="378" mass="43539">MDDLKERRGYSGVKREAMERERWKENKHLRTCHNDFEYGVRMANLIELILSGLVEFKTGRVKANRSQLHWKPGRTGCATPGPNHPSLPPVASSTLRFPPFYQAKITVSGEKRSSNDEGTVEKWLSEMERSAFDERIKKLVPRLKKCVEADADYVEQLKHILEHALKICRDLNTTTKDGGRRRRTQAILNYLTDWSGGSKTPEHTQHKRVFQVSASRRMLSVTKARHASPSTRLKQFILVFYVVRRFRVRCPVLGEWCALHRERAFHDNTSNMESETSETFSSTTEDQAPQQDDRGCLHTLTLREYITARASGVRILAGFSLVCDMIFPRTWHTVKSFRPNRERSRLAVVSMRITFKSPTRLGGRREVSSQQPAPPPFN</sequence>
<keyword evidence="3" id="KW-1185">Reference proteome</keyword>
<organism evidence="2 3">
    <name type="scientific">Ranatra chinensis</name>
    <dbReference type="NCBI Taxonomy" id="642074"/>
    <lineage>
        <taxon>Eukaryota</taxon>
        <taxon>Metazoa</taxon>
        <taxon>Ecdysozoa</taxon>
        <taxon>Arthropoda</taxon>
        <taxon>Hexapoda</taxon>
        <taxon>Insecta</taxon>
        <taxon>Pterygota</taxon>
        <taxon>Neoptera</taxon>
        <taxon>Paraneoptera</taxon>
        <taxon>Hemiptera</taxon>
        <taxon>Heteroptera</taxon>
        <taxon>Panheteroptera</taxon>
        <taxon>Nepomorpha</taxon>
        <taxon>Nepidae</taxon>
        <taxon>Ranatrinae</taxon>
        <taxon>Ranatra</taxon>
    </lineage>
</organism>
<evidence type="ECO:0000313" key="3">
    <source>
        <dbReference type="Proteomes" id="UP001558652"/>
    </source>
</evidence>
<reference evidence="2 3" key="1">
    <citation type="submission" date="2024-07" db="EMBL/GenBank/DDBJ databases">
        <title>Chromosome-level genome assembly of the water stick insect Ranatra chinensis (Heteroptera: Nepidae).</title>
        <authorList>
            <person name="Liu X."/>
        </authorList>
    </citation>
    <scope>NUCLEOTIDE SEQUENCE [LARGE SCALE GENOMIC DNA]</scope>
    <source>
        <strain evidence="2">Cailab_2021Rc</strain>
        <tissue evidence="2">Muscle</tissue>
    </source>
</reference>
<proteinExistence type="predicted"/>
<feature type="compositionally biased region" description="Low complexity" evidence="1">
    <location>
        <begin position="273"/>
        <end position="285"/>
    </location>
</feature>
<feature type="region of interest" description="Disordered" evidence="1">
    <location>
        <begin position="359"/>
        <end position="378"/>
    </location>
</feature>
<protein>
    <submittedName>
        <fullName evidence="2">Uncharacterized protein</fullName>
    </submittedName>
</protein>
<accession>A0ABD0YNN1</accession>
<comment type="caution">
    <text evidence="2">The sequence shown here is derived from an EMBL/GenBank/DDBJ whole genome shotgun (WGS) entry which is preliminary data.</text>
</comment>
<feature type="region of interest" description="Disordered" evidence="1">
    <location>
        <begin position="269"/>
        <end position="292"/>
    </location>
</feature>